<evidence type="ECO:0000313" key="3">
    <source>
        <dbReference type="Proteomes" id="UP001209922"/>
    </source>
</evidence>
<gene>
    <name evidence="2" type="ORF">OK345_03175</name>
</gene>
<keyword evidence="3" id="KW-1185">Reference proteome</keyword>
<accession>A0ABT3JSM7</accession>
<dbReference type="EMBL" id="JAPCHY010000002">
    <property type="protein sequence ID" value="MCW4471506.1"/>
    <property type="molecule type" value="Genomic_DNA"/>
</dbReference>
<proteinExistence type="predicted"/>
<evidence type="ECO:0000313" key="2">
    <source>
        <dbReference type="EMBL" id="MCW4471506.1"/>
    </source>
</evidence>
<dbReference type="InterPro" id="IPR025392">
    <property type="entry name" value="DUF4124"/>
</dbReference>
<protein>
    <submittedName>
        <fullName evidence="2">DUF4124 domain-containing protein</fullName>
    </submittedName>
</protein>
<sequence>MRPAWAILGGLLLGIAAWWWTRAGDADAPPRPAGNAPAATGEALPGLYRWRDDQGRLQITEQPPAGREYERIDRQHGRAIEVRGER</sequence>
<dbReference type="Pfam" id="PF13511">
    <property type="entry name" value="DUF4124"/>
    <property type="match status" value="1"/>
</dbReference>
<name>A0ABT3JSM7_9XANT</name>
<dbReference type="Proteomes" id="UP001209922">
    <property type="component" value="Unassembled WGS sequence"/>
</dbReference>
<evidence type="ECO:0000259" key="1">
    <source>
        <dbReference type="Pfam" id="PF13511"/>
    </source>
</evidence>
<dbReference type="RefSeq" id="WP_265126455.1">
    <property type="nucleotide sequence ID" value="NZ_JAPCHY010000002.1"/>
</dbReference>
<organism evidence="2 3">
    <name type="scientific">Xanthomonas chitinilytica</name>
    <dbReference type="NCBI Taxonomy" id="2989819"/>
    <lineage>
        <taxon>Bacteria</taxon>
        <taxon>Pseudomonadati</taxon>
        <taxon>Pseudomonadota</taxon>
        <taxon>Gammaproteobacteria</taxon>
        <taxon>Lysobacterales</taxon>
        <taxon>Lysobacteraceae</taxon>
        <taxon>Xanthomonas</taxon>
    </lineage>
</organism>
<comment type="caution">
    <text evidence="2">The sequence shown here is derived from an EMBL/GenBank/DDBJ whole genome shotgun (WGS) entry which is preliminary data.</text>
</comment>
<feature type="domain" description="DUF4124" evidence="1">
    <location>
        <begin position="45"/>
        <end position="75"/>
    </location>
</feature>
<reference evidence="2 3" key="1">
    <citation type="submission" date="2022-10" db="EMBL/GenBank/DDBJ databases">
        <title>Xanthomonas sp. H13-6.</title>
        <authorList>
            <person name="Liu X."/>
            <person name="Deng Z."/>
            <person name="Jiang Y."/>
            <person name="Yu T."/>
            <person name="Ai J."/>
        </authorList>
    </citation>
    <scope>NUCLEOTIDE SEQUENCE [LARGE SCALE GENOMIC DNA]</scope>
    <source>
        <strain evidence="2 3">H13-6</strain>
    </source>
</reference>